<evidence type="ECO:0000256" key="1">
    <source>
        <dbReference type="SAM" id="MobiDB-lite"/>
    </source>
</evidence>
<keyword evidence="2" id="KW-1133">Transmembrane helix</keyword>
<dbReference type="EMBL" id="CAUOFW020009368">
    <property type="protein sequence ID" value="CAK9185537.1"/>
    <property type="molecule type" value="Genomic_DNA"/>
</dbReference>
<feature type="transmembrane region" description="Helical" evidence="2">
    <location>
        <begin position="205"/>
        <end position="229"/>
    </location>
</feature>
<name>A0ABC8UWR9_9AQUA</name>
<evidence type="ECO:0000313" key="4">
    <source>
        <dbReference type="Proteomes" id="UP001642360"/>
    </source>
</evidence>
<organism evidence="3 4">
    <name type="scientific">Ilex paraguariensis</name>
    <name type="common">yerba mate</name>
    <dbReference type="NCBI Taxonomy" id="185542"/>
    <lineage>
        <taxon>Eukaryota</taxon>
        <taxon>Viridiplantae</taxon>
        <taxon>Streptophyta</taxon>
        <taxon>Embryophyta</taxon>
        <taxon>Tracheophyta</taxon>
        <taxon>Spermatophyta</taxon>
        <taxon>Magnoliopsida</taxon>
        <taxon>eudicotyledons</taxon>
        <taxon>Gunneridae</taxon>
        <taxon>Pentapetalae</taxon>
        <taxon>asterids</taxon>
        <taxon>campanulids</taxon>
        <taxon>Aquifoliales</taxon>
        <taxon>Aquifoliaceae</taxon>
        <taxon>Ilex</taxon>
    </lineage>
</organism>
<dbReference type="PANTHER" id="PTHR34360:SF1">
    <property type="entry name" value="OS08G0519400 PROTEIN"/>
    <property type="match status" value="1"/>
</dbReference>
<feature type="compositionally biased region" description="Basic residues" evidence="1">
    <location>
        <begin position="244"/>
        <end position="256"/>
    </location>
</feature>
<evidence type="ECO:0000313" key="3">
    <source>
        <dbReference type="EMBL" id="CAK9185537.1"/>
    </source>
</evidence>
<keyword evidence="2" id="KW-0812">Transmembrane</keyword>
<dbReference type="PANTHER" id="PTHR34360">
    <property type="entry name" value="OS08G0519400 PROTEIN"/>
    <property type="match status" value="1"/>
</dbReference>
<protein>
    <submittedName>
        <fullName evidence="3">Uncharacterized protein</fullName>
    </submittedName>
</protein>
<gene>
    <name evidence="3" type="ORF">ILEXP_LOCUS55946</name>
</gene>
<feature type="region of interest" description="Disordered" evidence="1">
    <location>
        <begin position="235"/>
        <end position="256"/>
    </location>
</feature>
<accession>A0ABC8UWR9</accession>
<keyword evidence="4" id="KW-1185">Reference proteome</keyword>
<proteinExistence type="predicted"/>
<dbReference type="Gene3D" id="1.20.120.20">
    <property type="entry name" value="Apolipoprotein"/>
    <property type="match status" value="1"/>
</dbReference>
<dbReference type="SUPFAM" id="SSF58113">
    <property type="entry name" value="Apolipoprotein A-I"/>
    <property type="match status" value="1"/>
</dbReference>
<comment type="caution">
    <text evidence="3">The sequence shown here is derived from an EMBL/GenBank/DDBJ whole genome shotgun (WGS) entry which is preliminary data.</text>
</comment>
<keyword evidence="2" id="KW-0472">Membrane</keyword>
<sequence>MLHSDALFSMIVNQVHGAWLPPWLAVNLMRYQSFVETHWRVHGRPAVVDTALQMAMEKKAQAEKWAEPHLKTIKSKWIPAVKEQWLMIITKAEPHVQSLTAKTLEVYKTSKSAVTPHVIKIQELVDPYLQEIKKFSKPYIDQVATATKPHVQKLQGALKPYSKKVVHAYGKFLESATVYHHQVQGTVQETLKKHELTRPLATKELVWFAASALLALPIIILSRICSAIFCQKAKNPNRNGNSNHARRKAKRGHPDK</sequence>
<dbReference type="AlphaFoldDB" id="A0ABC8UWR9"/>
<reference evidence="3 4" key="1">
    <citation type="submission" date="2024-02" db="EMBL/GenBank/DDBJ databases">
        <authorList>
            <person name="Vignale AGUSTIN F."/>
            <person name="Sosa J E."/>
            <person name="Modenutti C."/>
        </authorList>
    </citation>
    <scope>NUCLEOTIDE SEQUENCE [LARGE SCALE GENOMIC DNA]</scope>
</reference>
<dbReference type="Proteomes" id="UP001642360">
    <property type="component" value="Unassembled WGS sequence"/>
</dbReference>
<evidence type="ECO:0000256" key="2">
    <source>
        <dbReference type="SAM" id="Phobius"/>
    </source>
</evidence>